<dbReference type="InterPro" id="IPR015422">
    <property type="entry name" value="PyrdxlP-dep_Trfase_small"/>
</dbReference>
<evidence type="ECO:0000256" key="7">
    <source>
        <dbReference type="RuleBase" id="RU000480"/>
    </source>
</evidence>
<keyword evidence="5 7" id="KW-0808">Transferase</keyword>
<protein>
    <recommendedName>
        <fullName evidence="7">Aspartate aminotransferase</fullName>
        <ecNumber evidence="7">2.6.1.1</ecNumber>
    </recommendedName>
</protein>
<evidence type="ECO:0000313" key="10">
    <source>
        <dbReference type="Proteomes" id="UP001265746"/>
    </source>
</evidence>
<comment type="caution">
    <text evidence="9">The sequence shown here is derived from an EMBL/GenBank/DDBJ whole genome shotgun (WGS) entry which is preliminary data.</text>
</comment>
<comment type="cofactor">
    <cofactor evidence="1">
        <name>pyridoxal 5'-phosphate</name>
        <dbReference type="ChEBI" id="CHEBI:597326"/>
    </cofactor>
</comment>
<dbReference type="InterPro" id="IPR015421">
    <property type="entry name" value="PyrdxlP-dep_Trfase_major"/>
</dbReference>
<keyword evidence="4 7" id="KW-0032">Aminotransferase</keyword>
<gene>
    <name evidence="9" type="ORF">N8I77_013234</name>
</gene>
<feature type="domain" description="Aminotransferase class I/classII large" evidence="8">
    <location>
        <begin position="36"/>
        <end position="401"/>
    </location>
</feature>
<dbReference type="EC" id="2.6.1.1" evidence="7"/>
<dbReference type="Pfam" id="PF00155">
    <property type="entry name" value="Aminotran_1_2"/>
    <property type="match status" value="1"/>
</dbReference>
<dbReference type="PANTHER" id="PTHR11879:SF55">
    <property type="entry name" value="GLUTAMATE OXALOACETATE TRANSAMINASE 1, ISOFORM B"/>
    <property type="match status" value="1"/>
</dbReference>
<keyword evidence="6" id="KW-0663">Pyridoxal phosphate</keyword>
<comment type="subunit">
    <text evidence="3 7">Homodimer.</text>
</comment>
<dbReference type="Gene3D" id="3.90.1150.10">
    <property type="entry name" value="Aspartate Aminotransferase, domain 1"/>
    <property type="match status" value="1"/>
</dbReference>
<comment type="miscellaneous">
    <text evidence="7">In eukaryotes there are cytoplasmic, mitochondrial and chloroplastic isozymes.</text>
</comment>
<evidence type="ECO:0000256" key="5">
    <source>
        <dbReference type="ARBA" id="ARBA00022679"/>
    </source>
</evidence>
<dbReference type="GO" id="GO:0004069">
    <property type="term" value="F:L-aspartate:2-oxoglutarate aminotransferase activity"/>
    <property type="evidence" value="ECO:0007669"/>
    <property type="project" value="UniProtKB-EC"/>
</dbReference>
<dbReference type="InterPro" id="IPR004839">
    <property type="entry name" value="Aminotransferase_I/II_large"/>
</dbReference>
<proteinExistence type="inferred from homology"/>
<dbReference type="InterPro" id="IPR015424">
    <property type="entry name" value="PyrdxlP-dep_Trfase"/>
</dbReference>
<dbReference type="FunFam" id="3.40.640.10:FF:000066">
    <property type="entry name" value="Aspartate aminotransferase"/>
    <property type="match status" value="1"/>
</dbReference>
<evidence type="ECO:0000256" key="1">
    <source>
        <dbReference type="ARBA" id="ARBA00001933"/>
    </source>
</evidence>
<name>A0AAD9S249_PHOAM</name>
<evidence type="ECO:0000256" key="3">
    <source>
        <dbReference type="ARBA" id="ARBA00011738"/>
    </source>
</evidence>
<organism evidence="9 10">
    <name type="scientific">Phomopsis amygdali</name>
    <name type="common">Fusicoccum amygdali</name>
    <dbReference type="NCBI Taxonomy" id="1214568"/>
    <lineage>
        <taxon>Eukaryota</taxon>
        <taxon>Fungi</taxon>
        <taxon>Dikarya</taxon>
        <taxon>Ascomycota</taxon>
        <taxon>Pezizomycotina</taxon>
        <taxon>Sordariomycetes</taxon>
        <taxon>Sordariomycetidae</taxon>
        <taxon>Diaporthales</taxon>
        <taxon>Diaporthaceae</taxon>
        <taxon>Diaporthe</taxon>
    </lineage>
</organism>
<accession>A0AAD9S249</accession>
<dbReference type="GO" id="GO:0006520">
    <property type="term" value="P:amino acid metabolic process"/>
    <property type="evidence" value="ECO:0007669"/>
    <property type="project" value="InterPro"/>
</dbReference>
<reference evidence="9" key="1">
    <citation type="submission" date="2023-06" db="EMBL/GenBank/DDBJ databases">
        <authorList>
            <person name="Noh H."/>
        </authorList>
    </citation>
    <scope>NUCLEOTIDE SEQUENCE</scope>
    <source>
        <strain evidence="9">DUCC20226</strain>
    </source>
</reference>
<evidence type="ECO:0000256" key="2">
    <source>
        <dbReference type="ARBA" id="ARBA00007441"/>
    </source>
</evidence>
<keyword evidence="10" id="KW-1185">Reference proteome</keyword>
<evidence type="ECO:0000259" key="8">
    <source>
        <dbReference type="Pfam" id="PF00155"/>
    </source>
</evidence>
<dbReference type="PRINTS" id="PR00799">
    <property type="entry name" value="TRANSAMINASE"/>
</dbReference>
<evidence type="ECO:0000313" key="9">
    <source>
        <dbReference type="EMBL" id="KAK2596338.1"/>
    </source>
</evidence>
<dbReference type="EMBL" id="JAUJFL010000011">
    <property type="protein sequence ID" value="KAK2596338.1"/>
    <property type="molecule type" value="Genomic_DNA"/>
</dbReference>
<dbReference type="AlphaFoldDB" id="A0AAD9S249"/>
<dbReference type="CDD" id="cd00609">
    <property type="entry name" value="AAT_like"/>
    <property type="match status" value="1"/>
</dbReference>
<dbReference type="NCBIfam" id="NF006719">
    <property type="entry name" value="PRK09257.1"/>
    <property type="match status" value="1"/>
</dbReference>
<dbReference type="InterPro" id="IPR004838">
    <property type="entry name" value="NHTrfase_class1_PyrdxlP-BS"/>
</dbReference>
<comment type="similarity">
    <text evidence="2">Belongs to the class-I pyridoxal-phosphate-dependent aminotransferase family.</text>
</comment>
<dbReference type="SUPFAM" id="SSF53383">
    <property type="entry name" value="PLP-dependent transferases"/>
    <property type="match status" value="1"/>
</dbReference>
<dbReference type="GO" id="GO:0030170">
    <property type="term" value="F:pyridoxal phosphate binding"/>
    <property type="evidence" value="ECO:0007669"/>
    <property type="project" value="InterPro"/>
</dbReference>
<evidence type="ECO:0000256" key="4">
    <source>
        <dbReference type="ARBA" id="ARBA00022576"/>
    </source>
</evidence>
<dbReference type="PANTHER" id="PTHR11879">
    <property type="entry name" value="ASPARTATE AMINOTRANSFERASE"/>
    <property type="match status" value="1"/>
</dbReference>
<dbReference type="Gene3D" id="3.40.640.10">
    <property type="entry name" value="Type I PLP-dependent aspartate aminotransferase-like (Major domain)"/>
    <property type="match status" value="1"/>
</dbReference>
<evidence type="ECO:0000256" key="6">
    <source>
        <dbReference type="ARBA" id="ARBA00022898"/>
    </source>
</evidence>
<dbReference type="Proteomes" id="UP001265746">
    <property type="component" value="Unassembled WGS sequence"/>
</dbReference>
<dbReference type="InterPro" id="IPR000796">
    <property type="entry name" value="Asp_trans"/>
</dbReference>
<dbReference type="PROSITE" id="PS00105">
    <property type="entry name" value="AA_TRANSFER_CLASS_1"/>
    <property type="match status" value="1"/>
</dbReference>
<comment type="catalytic activity">
    <reaction evidence="7">
        <text>L-aspartate + 2-oxoglutarate = oxaloacetate + L-glutamate</text>
        <dbReference type="Rhea" id="RHEA:21824"/>
        <dbReference type="ChEBI" id="CHEBI:16452"/>
        <dbReference type="ChEBI" id="CHEBI:16810"/>
        <dbReference type="ChEBI" id="CHEBI:29985"/>
        <dbReference type="ChEBI" id="CHEBI:29991"/>
        <dbReference type="EC" id="2.6.1.1"/>
    </reaction>
</comment>
<sequence length="409" mass="44880">MGSLATDGSLFDAVEFIPPDAIFDLTRLYLADPDARKVNLGQGTYKDEQGKPWILPSVRAAKETIRDANHEYLPILGLASFRALATQLVFGEKSTVIKEERVAACQALSGTGALSLAGSFLYQTLPAGTPVYITEPTWSNHRQVFEAVGFEVREFRWYSAETGQLDLPSVLDALSQAPSQSVFIFHASAHNPSGCDPSKEAWRQIADIVKERQLLPLFDSAYLGITSGNYADDAFAIRYFAEELGLETVVCASFAKNMGLYGERVGHVSITTKSASSAKAVESRLAQLTRSHISNPPAFGARIAAAILGDSQLRTQWERDLVTMSSRIAGMRKALYEELVKLGTPGDWKRILEQKGMFCILGMSLEEVLRLREKYHIYMADSSRVSIAGLNEANVAYVAAGIDNVVRNR</sequence>